<protein>
    <submittedName>
        <fullName evidence="1">MRPL22 isoform 5</fullName>
    </submittedName>
</protein>
<dbReference type="EMBL" id="NBAG03000228">
    <property type="protein sequence ID" value="PNI72158.1"/>
    <property type="molecule type" value="Genomic_DNA"/>
</dbReference>
<sequence>EMESELTACVDVVGALWIHNLRSRGKLALGKSTTVEDK</sequence>
<reference evidence="1 2" key="1">
    <citation type="submission" date="2017-12" db="EMBL/GenBank/DDBJ databases">
        <title>High-resolution comparative analysis of great ape genomes.</title>
        <authorList>
            <person name="Pollen A."/>
            <person name="Hastie A."/>
            <person name="Hormozdiari F."/>
            <person name="Dougherty M."/>
            <person name="Liu R."/>
            <person name="Chaisson M."/>
            <person name="Hoppe E."/>
            <person name="Hill C."/>
            <person name="Pang A."/>
            <person name="Hillier L."/>
            <person name="Baker C."/>
            <person name="Armstrong J."/>
            <person name="Shendure J."/>
            <person name="Paten B."/>
            <person name="Wilson R."/>
            <person name="Chao H."/>
            <person name="Schneider V."/>
            <person name="Ventura M."/>
            <person name="Kronenberg Z."/>
            <person name="Murali S."/>
            <person name="Gordon D."/>
            <person name="Cantsilieris S."/>
            <person name="Munson K."/>
            <person name="Nelson B."/>
            <person name="Raja A."/>
            <person name="Underwood J."/>
            <person name="Diekhans M."/>
            <person name="Fiddes I."/>
            <person name="Haussler D."/>
            <person name="Eichler E."/>
        </authorList>
    </citation>
    <scope>NUCLEOTIDE SEQUENCE [LARGE SCALE GENOMIC DNA]</scope>
    <source>
        <strain evidence="1">Yerkes chimp pedigree #C0471</strain>
    </source>
</reference>
<accession>A0A2J8NK60</accession>
<dbReference type="Proteomes" id="UP000236370">
    <property type="component" value="Unassembled WGS sequence"/>
</dbReference>
<evidence type="ECO:0000313" key="2">
    <source>
        <dbReference type="Proteomes" id="UP000236370"/>
    </source>
</evidence>
<feature type="non-terminal residue" evidence="1">
    <location>
        <position position="1"/>
    </location>
</feature>
<gene>
    <name evidence="1" type="ORF">CK820_G0010164</name>
</gene>
<evidence type="ECO:0000313" key="1">
    <source>
        <dbReference type="EMBL" id="PNI72158.1"/>
    </source>
</evidence>
<proteinExistence type="predicted"/>
<comment type="caution">
    <text evidence="1">The sequence shown here is derived from an EMBL/GenBank/DDBJ whole genome shotgun (WGS) entry which is preliminary data.</text>
</comment>
<organism evidence="1 2">
    <name type="scientific">Pan troglodytes</name>
    <name type="common">Chimpanzee</name>
    <dbReference type="NCBI Taxonomy" id="9598"/>
    <lineage>
        <taxon>Eukaryota</taxon>
        <taxon>Metazoa</taxon>
        <taxon>Chordata</taxon>
        <taxon>Craniata</taxon>
        <taxon>Vertebrata</taxon>
        <taxon>Euteleostomi</taxon>
        <taxon>Mammalia</taxon>
        <taxon>Eutheria</taxon>
        <taxon>Euarchontoglires</taxon>
        <taxon>Primates</taxon>
        <taxon>Haplorrhini</taxon>
        <taxon>Catarrhini</taxon>
        <taxon>Hominidae</taxon>
        <taxon>Pan</taxon>
    </lineage>
</organism>
<name>A0A2J8NK60_PANTR</name>
<dbReference type="AlphaFoldDB" id="A0A2J8NK60"/>